<dbReference type="EMBL" id="JAPXFL010000012">
    <property type="protein sequence ID" value="KAK9498400.1"/>
    <property type="molecule type" value="Genomic_DNA"/>
</dbReference>
<keyword evidence="9" id="KW-0325">Glycoprotein</keyword>
<protein>
    <recommendedName>
        <fullName evidence="12">UDP-glucuronosyltransferase</fullName>
        <ecNumber evidence="12">2.4.1.17</ecNumber>
    </recommendedName>
</protein>
<dbReference type="InterPro" id="IPR050271">
    <property type="entry name" value="UDP-glycosyltransferase"/>
</dbReference>
<comment type="catalytic activity">
    <reaction evidence="12">
        <text>glucuronate acceptor + UDP-alpha-D-glucuronate = acceptor beta-D-glucuronoside + UDP + H(+)</text>
        <dbReference type="Rhea" id="RHEA:21032"/>
        <dbReference type="ChEBI" id="CHEBI:15378"/>
        <dbReference type="ChEBI" id="CHEBI:58052"/>
        <dbReference type="ChEBI" id="CHEBI:58223"/>
        <dbReference type="ChEBI" id="CHEBI:132367"/>
        <dbReference type="ChEBI" id="CHEBI:132368"/>
        <dbReference type="EC" id="2.4.1.17"/>
    </reaction>
</comment>
<dbReference type="PANTHER" id="PTHR48043">
    <property type="entry name" value="EG:EG0003.4 PROTEIN-RELATED"/>
    <property type="match status" value="1"/>
</dbReference>
<proteinExistence type="inferred from homology"/>
<dbReference type="InterPro" id="IPR035595">
    <property type="entry name" value="UDP_glycos_trans_CS"/>
</dbReference>
<evidence type="ECO:0000313" key="13">
    <source>
        <dbReference type="EMBL" id="KAK9498400.1"/>
    </source>
</evidence>
<dbReference type="GO" id="GO:0016020">
    <property type="term" value="C:membrane"/>
    <property type="evidence" value="ECO:0007669"/>
    <property type="project" value="UniProtKB-SubCell"/>
</dbReference>
<evidence type="ECO:0000313" key="14">
    <source>
        <dbReference type="Proteomes" id="UP001461498"/>
    </source>
</evidence>
<dbReference type="InterPro" id="IPR002213">
    <property type="entry name" value="UDP_glucos_trans"/>
</dbReference>
<gene>
    <name evidence="13" type="ORF">O3M35_003042</name>
</gene>
<evidence type="ECO:0000256" key="2">
    <source>
        <dbReference type="ARBA" id="ARBA00009995"/>
    </source>
</evidence>
<keyword evidence="12" id="KW-0732">Signal</keyword>
<comment type="subcellular location">
    <subcellularLocation>
        <location evidence="10">Endomembrane system</location>
        <topology evidence="10">Single-pass type I membrane protein</topology>
    </subcellularLocation>
    <subcellularLocation>
        <location evidence="1">Endoplasmic reticulum</location>
    </subcellularLocation>
    <subcellularLocation>
        <location evidence="12">Membrane</location>
        <topology evidence="12">Single-pass membrane protein</topology>
    </subcellularLocation>
</comment>
<dbReference type="CDD" id="cd03784">
    <property type="entry name" value="GT1_Gtf-like"/>
    <property type="match status" value="1"/>
</dbReference>
<evidence type="ECO:0000256" key="4">
    <source>
        <dbReference type="ARBA" id="ARBA00022679"/>
    </source>
</evidence>
<keyword evidence="6" id="KW-0256">Endoplasmic reticulum</keyword>
<reference evidence="13 14" key="1">
    <citation type="submission" date="2022-12" db="EMBL/GenBank/DDBJ databases">
        <title>Chromosome-level genome assembly of true bugs.</title>
        <authorList>
            <person name="Ma L."/>
            <person name="Li H."/>
        </authorList>
    </citation>
    <scope>NUCLEOTIDE SEQUENCE [LARGE SCALE GENOMIC DNA]</scope>
    <source>
        <strain evidence="13">Lab_2022b</strain>
    </source>
</reference>
<evidence type="ECO:0000256" key="11">
    <source>
        <dbReference type="RuleBase" id="RU003718"/>
    </source>
</evidence>
<comment type="similarity">
    <text evidence="2 11">Belongs to the UDP-glycosyltransferase family.</text>
</comment>
<name>A0AAW1CLN5_9HEMI</name>
<keyword evidence="5 12" id="KW-0812">Transmembrane</keyword>
<dbReference type="GO" id="GO:0015020">
    <property type="term" value="F:glucuronosyltransferase activity"/>
    <property type="evidence" value="ECO:0007669"/>
    <property type="project" value="UniProtKB-EC"/>
</dbReference>
<dbReference type="Pfam" id="PF00201">
    <property type="entry name" value="UDPGT"/>
    <property type="match status" value="1"/>
</dbReference>
<keyword evidence="8 12" id="KW-0472">Membrane</keyword>
<sequence>MKIIYLLVFLSSAINPTFSANILCILPLPLYSHTSNYLPIFKELAARGHNVTVVSPFPQKTPVPNLTDIVVPDVTDKMIGPPDKRLNFVELDGIIFDLVGLWIFASGTPQLISELEPIQNLMKDQHSKYDLVIVETWFVQEVLVAFGHKFNAPVINVAATSINPLAAYLTGNLLPASYVPVPKLPYSDHMSFTQRLWNAFCTFWDIPMGTLHLMYQDYLMRKYIKYPGSENLPPLIDMLRNTSLTLMDSNFAVNYPTPYHKNIVEFGGIKLKKAPKLPADIQKIMDNEKEGVIYFTFGSHLNVSNIDPEKQKVLINVFGKLKHKVFMKLESTNPFLDLAKSKKNLLIQTWFPQPSILAHPNCKLFITHGGLHGVMEGVYHAVPMLAIPLIADQKFNAKFIENSGIGEVIQLKDLNEANLLNSIDRILKNPSYRERVKERSVIFKDTPISIMDNAIYWIEYVIRHKGAPHLRPAVVDLYWYQSLMIDVILFYAIILITILYVMKLIIIIPCKLLKYLFKRKDKNQKKKKE</sequence>
<dbReference type="PANTHER" id="PTHR48043:SF159">
    <property type="entry name" value="EG:EG0003.4 PROTEIN-RELATED"/>
    <property type="match status" value="1"/>
</dbReference>
<keyword evidence="4 11" id="KW-0808">Transferase</keyword>
<dbReference type="EC" id="2.4.1.17" evidence="12"/>
<evidence type="ECO:0000256" key="9">
    <source>
        <dbReference type="ARBA" id="ARBA00023180"/>
    </source>
</evidence>
<dbReference type="Proteomes" id="UP001461498">
    <property type="component" value="Unassembled WGS sequence"/>
</dbReference>
<organism evidence="13 14">
    <name type="scientific">Rhynocoris fuscipes</name>
    <dbReference type="NCBI Taxonomy" id="488301"/>
    <lineage>
        <taxon>Eukaryota</taxon>
        <taxon>Metazoa</taxon>
        <taxon>Ecdysozoa</taxon>
        <taxon>Arthropoda</taxon>
        <taxon>Hexapoda</taxon>
        <taxon>Insecta</taxon>
        <taxon>Pterygota</taxon>
        <taxon>Neoptera</taxon>
        <taxon>Paraneoptera</taxon>
        <taxon>Hemiptera</taxon>
        <taxon>Heteroptera</taxon>
        <taxon>Panheteroptera</taxon>
        <taxon>Cimicomorpha</taxon>
        <taxon>Reduviidae</taxon>
        <taxon>Harpactorinae</taxon>
        <taxon>Harpactorini</taxon>
        <taxon>Rhynocoris</taxon>
    </lineage>
</organism>
<feature type="transmembrane region" description="Helical" evidence="12">
    <location>
        <begin position="488"/>
        <end position="517"/>
    </location>
</feature>
<evidence type="ECO:0000256" key="5">
    <source>
        <dbReference type="ARBA" id="ARBA00022692"/>
    </source>
</evidence>
<dbReference type="EMBL" id="JAPXFL010000012">
    <property type="protein sequence ID" value="KAK9498399.1"/>
    <property type="molecule type" value="Genomic_DNA"/>
</dbReference>
<feature type="chain" id="PRO_5044523166" description="UDP-glucuronosyltransferase" evidence="12">
    <location>
        <begin position="20"/>
        <end position="529"/>
    </location>
</feature>
<dbReference type="AlphaFoldDB" id="A0AAW1CLN5"/>
<evidence type="ECO:0000256" key="8">
    <source>
        <dbReference type="ARBA" id="ARBA00023136"/>
    </source>
</evidence>
<dbReference type="FunFam" id="3.40.50.2000:FF:000050">
    <property type="entry name" value="UDP-glucuronosyltransferase"/>
    <property type="match status" value="1"/>
</dbReference>
<keyword evidence="14" id="KW-1185">Reference proteome</keyword>
<dbReference type="GO" id="GO:0005783">
    <property type="term" value="C:endoplasmic reticulum"/>
    <property type="evidence" value="ECO:0007669"/>
    <property type="project" value="UniProtKB-SubCell"/>
</dbReference>
<evidence type="ECO:0000256" key="7">
    <source>
        <dbReference type="ARBA" id="ARBA00022989"/>
    </source>
</evidence>
<keyword evidence="3 11" id="KW-0328">Glycosyltransferase</keyword>
<accession>A0AAW1CLN5</accession>
<evidence type="ECO:0000256" key="12">
    <source>
        <dbReference type="RuleBase" id="RU362059"/>
    </source>
</evidence>
<keyword evidence="7 12" id="KW-1133">Transmembrane helix</keyword>
<evidence type="ECO:0000256" key="1">
    <source>
        <dbReference type="ARBA" id="ARBA00004240"/>
    </source>
</evidence>
<comment type="caution">
    <text evidence="13">The sequence shown here is derived from an EMBL/GenBank/DDBJ whole genome shotgun (WGS) entry which is preliminary data.</text>
</comment>
<evidence type="ECO:0000256" key="3">
    <source>
        <dbReference type="ARBA" id="ARBA00022676"/>
    </source>
</evidence>
<dbReference type="Gene3D" id="3.40.50.2000">
    <property type="entry name" value="Glycogen Phosphorylase B"/>
    <property type="match status" value="2"/>
</dbReference>
<evidence type="ECO:0000256" key="6">
    <source>
        <dbReference type="ARBA" id="ARBA00022824"/>
    </source>
</evidence>
<dbReference type="PROSITE" id="PS00375">
    <property type="entry name" value="UDPGT"/>
    <property type="match status" value="1"/>
</dbReference>
<feature type="signal peptide" evidence="12">
    <location>
        <begin position="1"/>
        <end position="19"/>
    </location>
</feature>
<evidence type="ECO:0000256" key="10">
    <source>
        <dbReference type="ARBA" id="ARBA00046288"/>
    </source>
</evidence>
<dbReference type="SUPFAM" id="SSF53756">
    <property type="entry name" value="UDP-Glycosyltransferase/glycogen phosphorylase"/>
    <property type="match status" value="1"/>
</dbReference>